<feature type="compositionally biased region" description="Polar residues" evidence="1">
    <location>
        <begin position="15"/>
        <end position="32"/>
    </location>
</feature>
<dbReference type="EMBL" id="BK002285">
    <property type="protein sequence ID" value="DAA03128.1"/>
    <property type="molecule type" value="Genomic_DNA"/>
</dbReference>
<feature type="region of interest" description="Disordered" evidence="1">
    <location>
        <begin position="1"/>
        <end position="34"/>
    </location>
</feature>
<accession>Q6IKT1</accession>
<organism evidence="2">
    <name type="scientific">Drosophila melanogaster</name>
    <name type="common">Fruit fly</name>
    <dbReference type="NCBI Taxonomy" id="7227"/>
    <lineage>
        <taxon>Eukaryota</taxon>
        <taxon>Metazoa</taxon>
        <taxon>Ecdysozoa</taxon>
        <taxon>Arthropoda</taxon>
        <taxon>Hexapoda</taxon>
        <taxon>Insecta</taxon>
        <taxon>Pterygota</taxon>
        <taxon>Neoptera</taxon>
        <taxon>Endopterygota</taxon>
        <taxon>Diptera</taxon>
        <taxon>Brachycera</taxon>
        <taxon>Muscomorpha</taxon>
        <taxon>Ephydroidea</taxon>
        <taxon>Drosophilidae</taxon>
        <taxon>Drosophila</taxon>
        <taxon>Sophophora</taxon>
    </lineage>
</organism>
<evidence type="ECO:0000313" key="2">
    <source>
        <dbReference type="EMBL" id="DAA03128.1"/>
    </source>
</evidence>
<dbReference type="AlphaFoldDB" id="Q6IKT1"/>
<evidence type="ECO:0000256" key="1">
    <source>
        <dbReference type="SAM" id="MobiDB-lite"/>
    </source>
</evidence>
<protein>
    <submittedName>
        <fullName evidence="2">HDC11514</fullName>
    </submittedName>
</protein>
<gene>
    <name evidence="2" type="ORF">HDC11514</name>
</gene>
<reference evidence="2" key="1">
    <citation type="journal article" date="2003" name="Genome Biol.">
        <title>An integrated gene annotation and transcriptional profiling approach towards the full gene content of the Drosophila genome.</title>
        <authorList>
            <person name="Hild M."/>
            <person name="Beckmann B."/>
            <person name="Haas S.A."/>
            <person name="Koch B."/>
            <person name="Solovyev V."/>
            <person name="Busold C."/>
            <person name="Fellenberg K."/>
            <person name="Boutros M."/>
            <person name="Vingron M."/>
            <person name="Sauer F."/>
            <person name="Hoheisel J.D."/>
            <person name="Paro R."/>
        </authorList>
    </citation>
    <scope>NUCLEOTIDE SEQUENCE</scope>
</reference>
<name>Q6IKT1_DROME</name>
<sequence length="149" mass="16588">MMKCGTSCSREIGRGTQQHPDGQTAQQTSDSSKLQHIERCRRWPKLVMRFGQQTPKVPGQRIRMREVVLNWSWELVRFVTGSTSLSLLTSNQWPVSMGPLADNGSAFVVLEQTGPSRCGGLGQLLFICHNHGGMADVNKNVYADRVRAC</sequence>
<proteinExistence type="predicted"/>